<evidence type="ECO:0000313" key="2">
    <source>
        <dbReference type="Proteomes" id="UP000264840"/>
    </source>
</evidence>
<reference evidence="1" key="2">
    <citation type="submission" date="2025-09" db="UniProtKB">
        <authorList>
            <consortium name="Ensembl"/>
        </authorList>
    </citation>
    <scope>IDENTIFICATION</scope>
</reference>
<dbReference type="OMA" id="ITCPVIR"/>
<proteinExistence type="predicted"/>
<organism evidence="1 2">
    <name type="scientific">Haplochromis burtoni</name>
    <name type="common">Burton's mouthbrooder</name>
    <name type="synonym">Chromis burtoni</name>
    <dbReference type="NCBI Taxonomy" id="8153"/>
    <lineage>
        <taxon>Eukaryota</taxon>
        <taxon>Metazoa</taxon>
        <taxon>Chordata</taxon>
        <taxon>Craniata</taxon>
        <taxon>Vertebrata</taxon>
        <taxon>Euteleostomi</taxon>
        <taxon>Actinopterygii</taxon>
        <taxon>Neopterygii</taxon>
        <taxon>Teleostei</taxon>
        <taxon>Neoteleostei</taxon>
        <taxon>Acanthomorphata</taxon>
        <taxon>Ovalentaria</taxon>
        <taxon>Cichlomorphae</taxon>
        <taxon>Cichliformes</taxon>
        <taxon>Cichlidae</taxon>
        <taxon>African cichlids</taxon>
        <taxon>Pseudocrenilabrinae</taxon>
        <taxon>Haplochromini</taxon>
        <taxon>Haplochromis</taxon>
    </lineage>
</organism>
<accession>A0A3Q2V5W2</accession>
<keyword evidence="2" id="KW-1185">Reference proteome</keyword>
<dbReference type="Ensembl" id="ENSHBUT00000006129.1">
    <property type="protein sequence ID" value="ENSHBUP00000005954.1"/>
    <property type="gene ID" value="ENSHBUG00000007337.1"/>
</dbReference>
<dbReference type="Proteomes" id="UP000264840">
    <property type="component" value="Unplaced"/>
</dbReference>
<sequence length="72" mass="7681">MSGEQTILRGSSMLTGLFTPASVGLFCLPPPQCSAVCGAITCPVIRGQPCACFSYFVLEKRKIKPKIVCLCI</sequence>
<name>A0A3Q2V5W2_HAPBU</name>
<dbReference type="AlphaFoldDB" id="A0A3Q2V5W2"/>
<dbReference type="GeneTree" id="ENSGT00940000179308"/>
<protein>
    <submittedName>
        <fullName evidence="1">Uncharacterized protein</fullName>
    </submittedName>
</protein>
<evidence type="ECO:0000313" key="1">
    <source>
        <dbReference type="Ensembl" id="ENSHBUP00000005954.1"/>
    </source>
</evidence>
<reference evidence="1" key="1">
    <citation type="submission" date="2025-08" db="UniProtKB">
        <authorList>
            <consortium name="Ensembl"/>
        </authorList>
    </citation>
    <scope>IDENTIFICATION</scope>
</reference>